<proteinExistence type="predicted"/>
<comment type="caution">
    <text evidence="1">The sequence shown here is derived from an EMBL/GenBank/DDBJ whole genome shotgun (WGS) entry which is preliminary data.</text>
</comment>
<evidence type="ECO:0000313" key="2">
    <source>
        <dbReference type="Proteomes" id="UP000824115"/>
    </source>
</evidence>
<dbReference type="AlphaFoldDB" id="A0A9D2GRB0"/>
<name>A0A9D2GRB0_9BACT</name>
<protein>
    <submittedName>
        <fullName evidence="1">Uncharacterized protein</fullName>
    </submittedName>
</protein>
<gene>
    <name evidence="1" type="ORF">IAC04_05595</name>
</gene>
<reference evidence="1" key="1">
    <citation type="journal article" date="2021" name="PeerJ">
        <title>Extensive microbial diversity within the chicken gut microbiome revealed by metagenomics and culture.</title>
        <authorList>
            <person name="Gilroy R."/>
            <person name="Ravi A."/>
            <person name="Getino M."/>
            <person name="Pursley I."/>
            <person name="Horton D.L."/>
            <person name="Alikhan N.F."/>
            <person name="Baker D."/>
            <person name="Gharbi K."/>
            <person name="Hall N."/>
            <person name="Watson M."/>
            <person name="Adriaenssens E.M."/>
            <person name="Foster-Nyarko E."/>
            <person name="Jarju S."/>
            <person name="Secka A."/>
            <person name="Antonio M."/>
            <person name="Oren A."/>
            <person name="Chaudhuri R.R."/>
            <person name="La Ragione R."/>
            <person name="Hildebrand F."/>
            <person name="Pallen M.J."/>
        </authorList>
    </citation>
    <scope>NUCLEOTIDE SEQUENCE</scope>
    <source>
        <strain evidence="1">Gambia16-554</strain>
    </source>
</reference>
<reference evidence="1" key="2">
    <citation type="submission" date="2021-04" db="EMBL/GenBank/DDBJ databases">
        <authorList>
            <person name="Gilroy R."/>
        </authorList>
    </citation>
    <scope>NUCLEOTIDE SEQUENCE</scope>
    <source>
        <strain evidence="1">Gambia16-554</strain>
    </source>
</reference>
<sequence>MTADEAREDRRLKCIHLFDGECTRNCTSPEQFRPCDGQCPRMRSYGRKPGIKDNK</sequence>
<dbReference type="Proteomes" id="UP000824115">
    <property type="component" value="Unassembled WGS sequence"/>
</dbReference>
<organism evidence="1 2">
    <name type="scientific">Candidatus Coprenecus stercoravium</name>
    <dbReference type="NCBI Taxonomy" id="2840735"/>
    <lineage>
        <taxon>Bacteria</taxon>
        <taxon>Pseudomonadati</taxon>
        <taxon>Bacteroidota</taxon>
        <taxon>Bacteroidia</taxon>
        <taxon>Bacteroidales</taxon>
        <taxon>Rikenellaceae</taxon>
        <taxon>Rikenellaceae incertae sedis</taxon>
        <taxon>Candidatus Coprenecus</taxon>
    </lineage>
</organism>
<dbReference type="EMBL" id="DXAW01000096">
    <property type="protein sequence ID" value="HIZ85943.1"/>
    <property type="molecule type" value="Genomic_DNA"/>
</dbReference>
<accession>A0A9D2GRB0</accession>
<evidence type="ECO:0000313" key="1">
    <source>
        <dbReference type="EMBL" id="HIZ85943.1"/>
    </source>
</evidence>